<gene>
    <name evidence="1" type="ORF">LMTR13_24010</name>
</gene>
<evidence type="ECO:0000313" key="2">
    <source>
        <dbReference type="Proteomes" id="UP000092839"/>
    </source>
</evidence>
<dbReference type="RefSeq" id="WP_065729973.1">
    <property type="nucleotide sequence ID" value="NZ_CP016428.1"/>
</dbReference>
<keyword evidence="2" id="KW-1185">Reference proteome</keyword>
<protein>
    <submittedName>
        <fullName evidence="1">Uncharacterized protein</fullName>
    </submittedName>
</protein>
<dbReference type="EMBL" id="CP016428">
    <property type="protein sequence ID" value="ANW02773.1"/>
    <property type="molecule type" value="Genomic_DNA"/>
</dbReference>
<name>A0A1B1UJD8_9BRAD</name>
<dbReference type="AlphaFoldDB" id="A0A1B1UJD8"/>
<dbReference type="STRING" id="1274631.LMTR13_24010"/>
<evidence type="ECO:0000313" key="1">
    <source>
        <dbReference type="EMBL" id="ANW02773.1"/>
    </source>
</evidence>
<dbReference type="Proteomes" id="UP000092839">
    <property type="component" value="Chromosome"/>
</dbReference>
<organism evidence="1 2">
    <name type="scientific">Bradyrhizobium icense</name>
    <dbReference type="NCBI Taxonomy" id="1274631"/>
    <lineage>
        <taxon>Bacteria</taxon>
        <taxon>Pseudomonadati</taxon>
        <taxon>Pseudomonadota</taxon>
        <taxon>Alphaproteobacteria</taxon>
        <taxon>Hyphomicrobiales</taxon>
        <taxon>Nitrobacteraceae</taxon>
        <taxon>Bradyrhizobium</taxon>
    </lineage>
</organism>
<accession>A0A1B1UJD8</accession>
<reference evidence="1 2" key="1">
    <citation type="submission" date="2016-07" db="EMBL/GenBank/DDBJ databases">
        <title>Complete genome sequence of Bradyrhizobium icense LMTR 13T, a potential inoculant strain isolated from lima bean (Phaseolus lunatus) in Peru.</title>
        <authorList>
            <person name="Ormeno-Orrillo E."/>
            <person name="Duran D."/>
            <person name="Rogel M.A."/>
            <person name="Rey L."/>
            <person name="Imperial J."/>
            <person name="Ruiz-Argueso T."/>
            <person name="Martinez-Romero E."/>
        </authorList>
    </citation>
    <scope>NUCLEOTIDE SEQUENCE [LARGE SCALE GENOMIC DNA]</scope>
    <source>
        <strain evidence="1 2">LMTR 13</strain>
    </source>
</reference>
<sequence>MRFIVSPGIAGIKTTCYLRYQLGWLTPSMAELVSIVRDPIGLLMLRRLGRGCDRSGRIDVWR</sequence>
<proteinExistence type="predicted"/>
<dbReference type="KEGG" id="bic:LMTR13_24010"/>